<sequence length="154" mass="17247">MTLDRIDFDLLRLLRKNARLPNKDLAERAGIAPSTALERIRRLREAGVLQGFHAEIAPEAIGIGLQALISVRLAQHSRALLDSFHAHLRGLPEVLAFYHVAGADDFLVHVGVGDSAHLRDFALAAFTERPEVSRIETRLIFEFQRNAELPRHCT</sequence>
<dbReference type="PROSITE" id="PS50956">
    <property type="entry name" value="HTH_ASNC_2"/>
    <property type="match status" value="1"/>
</dbReference>
<gene>
    <name evidence="5" type="ORF">N792_09155</name>
</gene>
<dbReference type="AlphaFoldDB" id="A0A0A0EN35"/>
<dbReference type="InterPro" id="IPR019888">
    <property type="entry name" value="Tscrpt_reg_AsnC-like"/>
</dbReference>
<dbReference type="SMART" id="SM00344">
    <property type="entry name" value="HTH_ASNC"/>
    <property type="match status" value="1"/>
</dbReference>
<feature type="domain" description="HTH asnC-type" evidence="4">
    <location>
        <begin position="3"/>
        <end position="64"/>
    </location>
</feature>
<dbReference type="GO" id="GO:0005829">
    <property type="term" value="C:cytosol"/>
    <property type="evidence" value="ECO:0007669"/>
    <property type="project" value="TreeGrafter"/>
</dbReference>
<dbReference type="PANTHER" id="PTHR30154:SF54">
    <property type="entry name" value="POSSIBLE TRANSCRIPTIONAL REGULATORY PROTEIN (PROBABLY LRP_ASNC-FAMILY)"/>
    <property type="match status" value="1"/>
</dbReference>
<dbReference type="CDD" id="cd00090">
    <property type="entry name" value="HTH_ARSR"/>
    <property type="match status" value="1"/>
</dbReference>
<proteinExistence type="predicted"/>
<keyword evidence="3" id="KW-0804">Transcription</keyword>
<dbReference type="PANTHER" id="PTHR30154">
    <property type="entry name" value="LEUCINE-RESPONSIVE REGULATORY PROTEIN"/>
    <property type="match status" value="1"/>
</dbReference>
<evidence type="ECO:0000256" key="3">
    <source>
        <dbReference type="ARBA" id="ARBA00023163"/>
    </source>
</evidence>
<name>A0A0A0EN35_9GAMM</name>
<dbReference type="GO" id="GO:0043565">
    <property type="term" value="F:sequence-specific DNA binding"/>
    <property type="evidence" value="ECO:0007669"/>
    <property type="project" value="InterPro"/>
</dbReference>
<dbReference type="InterPro" id="IPR019887">
    <property type="entry name" value="Tscrpt_reg_AsnC/Lrp_C"/>
</dbReference>
<keyword evidence="2" id="KW-0238">DNA-binding</keyword>
<dbReference type="GO" id="GO:0006355">
    <property type="term" value="P:regulation of DNA-templated transcription"/>
    <property type="evidence" value="ECO:0007669"/>
    <property type="project" value="UniProtKB-ARBA"/>
</dbReference>
<dbReference type="SUPFAM" id="SSF54909">
    <property type="entry name" value="Dimeric alpha+beta barrel"/>
    <property type="match status" value="1"/>
</dbReference>
<evidence type="ECO:0000313" key="6">
    <source>
        <dbReference type="Proteomes" id="UP000030017"/>
    </source>
</evidence>
<accession>A0A0A0EN35</accession>
<dbReference type="InterPro" id="IPR036388">
    <property type="entry name" value="WH-like_DNA-bd_sf"/>
</dbReference>
<keyword evidence="1" id="KW-0805">Transcription regulation</keyword>
<dbReference type="InterPro" id="IPR011991">
    <property type="entry name" value="ArsR-like_HTH"/>
</dbReference>
<dbReference type="Pfam" id="PF13412">
    <property type="entry name" value="HTH_24"/>
    <property type="match status" value="1"/>
</dbReference>
<dbReference type="eggNOG" id="COG1522">
    <property type="taxonomic scope" value="Bacteria"/>
</dbReference>
<dbReference type="InterPro" id="IPR011008">
    <property type="entry name" value="Dimeric_a/b-barrel"/>
</dbReference>
<dbReference type="PRINTS" id="PR00033">
    <property type="entry name" value="HTHASNC"/>
</dbReference>
<dbReference type="Pfam" id="PF01037">
    <property type="entry name" value="AsnC_trans_reg"/>
    <property type="match status" value="1"/>
</dbReference>
<evidence type="ECO:0000259" key="4">
    <source>
        <dbReference type="PROSITE" id="PS50956"/>
    </source>
</evidence>
<dbReference type="Gene3D" id="3.30.70.920">
    <property type="match status" value="1"/>
</dbReference>
<dbReference type="SUPFAM" id="SSF46785">
    <property type="entry name" value="Winged helix' DNA-binding domain"/>
    <property type="match status" value="1"/>
</dbReference>
<evidence type="ECO:0000256" key="1">
    <source>
        <dbReference type="ARBA" id="ARBA00023015"/>
    </source>
</evidence>
<evidence type="ECO:0000256" key="2">
    <source>
        <dbReference type="ARBA" id="ARBA00023125"/>
    </source>
</evidence>
<dbReference type="InterPro" id="IPR000485">
    <property type="entry name" value="AsnC-type_HTH_dom"/>
</dbReference>
<dbReference type="Gene3D" id="1.10.10.10">
    <property type="entry name" value="Winged helix-like DNA-binding domain superfamily/Winged helix DNA-binding domain"/>
    <property type="match status" value="1"/>
</dbReference>
<dbReference type="STRING" id="1122185.N792_09155"/>
<comment type="caution">
    <text evidence="5">The sequence shown here is derived from an EMBL/GenBank/DDBJ whole genome shotgun (WGS) entry which is preliminary data.</text>
</comment>
<keyword evidence="6" id="KW-1185">Reference proteome</keyword>
<dbReference type="EMBL" id="AVPS01000005">
    <property type="protein sequence ID" value="KGM51804.1"/>
    <property type="molecule type" value="Genomic_DNA"/>
</dbReference>
<dbReference type="RefSeq" id="WP_036193867.1">
    <property type="nucleotide sequence ID" value="NZ_AVPS01000005.1"/>
</dbReference>
<evidence type="ECO:0000313" key="5">
    <source>
        <dbReference type="EMBL" id="KGM51804.1"/>
    </source>
</evidence>
<dbReference type="InterPro" id="IPR036390">
    <property type="entry name" value="WH_DNA-bd_sf"/>
</dbReference>
<dbReference type="GO" id="GO:0043200">
    <property type="term" value="P:response to amino acid"/>
    <property type="evidence" value="ECO:0007669"/>
    <property type="project" value="TreeGrafter"/>
</dbReference>
<protein>
    <submittedName>
        <fullName evidence="5">ArsR family transcriptional regulator</fullName>
    </submittedName>
</protein>
<dbReference type="Proteomes" id="UP000030017">
    <property type="component" value="Unassembled WGS sequence"/>
</dbReference>
<dbReference type="OrthoDB" id="166264at2"/>
<reference evidence="5 6" key="1">
    <citation type="submission" date="2013-08" db="EMBL/GenBank/DDBJ databases">
        <title>Genome sequencing of Lysobacter.</title>
        <authorList>
            <person name="Zhang S."/>
            <person name="Wang G."/>
        </authorList>
    </citation>
    <scope>NUCLEOTIDE SEQUENCE [LARGE SCALE GENOMIC DNA]</scope>
    <source>
        <strain evidence="5 6">Ko07</strain>
    </source>
</reference>
<organism evidence="5 6">
    <name type="scientific">Lysobacter concretionis Ko07 = DSM 16239</name>
    <dbReference type="NCBI Taxonomy" id="1122185"/>
    <lineage>
        <taxon>Bacteria</taxon>
        <taxon>Pseudomonadati</taxon>
        <taxon>Pseudomonadota</taxon>
        <taxon>Gammaproteobacteria</taxon>
        <taxon>Lysobacterales</taxon>
        <taxon>Lysobacteraceae</taxon>
        <taxon>Novilysobacter</taxon>
    </lineage>
</organism>